<sequence>MKRIAAFFITAILFAAVFTASASAAYSEVYTADGQFTERDRLQTADLTGAVSYTVSDGQDIRITSAGTYVIAGTASDATVVVEAGKDEKVQLVLDGVTVTNADFPVIYVKSADKVFITVSGDSSLSVTGVFRSDGSTNTDGAIFSKTDLTLNGTAFLAISSSSNGIVGKDDVRITGGTYRINAVSKAIEANDSIRIAGGTLDLTAGTDGLHAENDEDTVKGYVYICGGSLAINAGDDGVHGTSVVQIDSGTLDIRAAEGIEGTYIQMNGGTISIQSSDDGINAGRKTSAYTPLIEINGGDITVAVGSGDTDGIDANGDIVVNGGIIRVTGNSTFDYDGTAQYNGGTIIVNGQQISSIPNSMMGGRGGHGGHNGGGRGGRGGW</sequence>
<feature type="signal peptide" evidence="2">
    <location>
        <begin position="1"/>
        <end position="24"/>
    </location>
</feature>
<feature type="chain" id="PRO_5004789281" evidence="2">
    <location>
        <begin position="25"/>
        <end position="382"/>
    </location>
</feature>
<evidence type="ECO:0000256" key="2">
    <source>
        <dbReference type="SAM" id="SignalP"/>
    </source>
</evidence>
<accession>W0FHE9</accession>
<reference evidence="3" key="1">
    <citation type="journal article" date="2013" name="PLoS ONE">
        <title>Metagenomic insights into the carbohydrate-active enzymes carried by the microorganisms adhering to solid digesta in the rumen of cows.</title>
        <authorList>
            <person name="Wang L."/>
            <person name="Hatem A."/>
            <person name="Catalyurek U.V."/>
            <person name="Morrison M."/>
            <person name="Yu Z."/>
        </authorList>
    </citation>
    <scope>NUCLEOTIDE SEQUENCE</scope>
</reference>
<feature type="region of interest" description="Disordered" evidence="1">
    <location>
        <begin position="363"/>
        <end position="382"/>
    </location>
</feature>
<dbReference type="EMBL" id="KC246785">
    <property type="protein sequence ID" value="AHF24133.1"/>
    <property type="molecule type" value="Genomic_DNA"/>
</dbReference>
<dbReference type="InterPro" id="IPR025584">
    <property type="entry name" value="Cthe_2159"/>
</dbReference>
<dbReference type="AlphaFoldDB" id="W0FHE9"/>
<organism evidence="3">
    <name type="scientific">uncultured bacterium Contig46</name>
    <dbReference type="NCBI Taxonomy" id="1393580"/>
    <lineage>
        <taxon>Bacteria</taxon>
        <taxon>environmental samples</taxon>
    </lineage>
</organism>
<name>W0FHE9_9BACT</name>
<keyword evidence="2" id="KW-0732">Signal</keyword>
<evidence type="ECO:0000313" key="3">
    <source>
        <dbReference type="EMBL" id="AHF24133.1"/>
    </source>
</evidence>
<protein>
    <submittedName>
        <fullName evidence="3">Dockerin type I</fullName>
    </submittedName>
</protein>
<evidence type="ECO:0000256" key="1">
    <source>
        <dbReference type="SAM" id="MobiDB-lite"/>
    </source>
</evidence>
<dbReference type="Pfam" id="PF14262">
    <property type="entry name" value="Cthe_2159"/>
    <property type="match status" value="1"/>
</dbReference>
<proteinExistence type="predicted"/>